<sequence length="288" mass="33596">MDPRVPPDPRSFDLKVGSHNVNDLNVPQKHTMAFSDYFKLKLDVLLLQETHFRKTSSPKYLSKYYPQKSEGRVIVGGDFNTTINNNLDRSRDILDIRTTSTDDRDTKHLVNHLKEKALVDVWREKHPIDRDYTYYSSVHATYSLHYYNISTLLKSITSPDHGIVETLFNRWDKDKVRGGGNWRLNDSLLLDRDICMEIKNTINEYFQNNIPADTSLAIRWDAHKAVIRGILIKHASRIKRIKEEKIKQLSQKLHDVATAHKNSQPRKKCREIQNLGTQLIQSLSEKYQ</sequence>
<evidence type="ECO:0000313" key="2">
    <source>
        <dbReference type="Proteomes" id="UP000694892"/>
    </source>
</evidence>
<dbReference type="EMBL" id="CM004474">
    <property type="protein sequence ID" value="OCT80980.1"/>
    <property type="molecule type" value="Genomic_DNA"/>
</dbReference>
<dbReference type="Proteomes" id="UP000694892">
    <property type="component" value="Chromosome 5L"/>
</dbReference>
<reference evidence="2" key="1">
    <citation type="journal article" date="2016" name="Nature">
        <title>Genome evolution in the allotetraploid frog Xenopus laevis.</title>
        <authorList>
            <person name="Session A.M."/>
            <person name="Uno Y."/>
            <person name="Kwon T."/>
            <person name="Chapman J.A."/>
            <person name="Toyoda A."/>
            <person name="Takahashi S."/>
            <person name="Fukui A."/>
            <person name="Hikosaka A."/>
            <person name="Suzuki A."/>
            <person name="Kondo M."/>
            <person name="van Heeringen S.J."/>
            <person name="Quigley I."/>
            <person name="Heinz S."/>
            <person name="Ogino H."/>
            <person name="Ochi H."/>
            <person name="Hellsten U."/>
            <person name="Lyons J.B."/>
            <person name="Simakov O."/>
            <person name="Putnam N."/>
            <person name="Stites J."/>
            <person name="Kuroki Y."/>
            <person name="Tanaka T."/>
            <person name="Michiue T."/>
            <person name="Watanabe M."/>
            <person name="Bogdanovic O."/>
            <person name="Lister R."/>
            <person name="Georgiou G."/>
            <person name="Paranjpe S.S."/>
            <person name="van Kruijsbergen I."/>
            <person name="Shu S."/>
            <person name="Carlson J."/>
            <person name="Kinoshita T."/>
            <person name="Ohta Y."/>
            <person name="Mawaribuchi S."/>
            <person name="Jenkins J."/>
            <person name="Grimwood J."/>
            <person name="Schmutz J."/>
            <person name="Mitros T."/>
            <person name="Mozaffari S.V."/>
            <person name="Suzuki Y."/>
            <person name="Haramoto Y."/>
            <person name="Yamamoto T.S."/>
            <person name="Takagi C."/>
            <person name="Heald R."/>
            <person name="Miller K."/>
            <person name="Haudenschild C."/>
            <person name="Kitzman J."/>
            <person name="Nakayama T."/>
            <person name="Izutsu Y."/>
            <person name="Robert J."/>
            <person name="Fortriede J."/>
            <person name="Burns K."/>
            <person name="Lotay V."/>
            <person name="Karimi K."/>
            <person name="Yasuoka Y."/>
            <person name="Dichmann D.S."/>
            <person name="Flajnik M.F."/>
            <person name="Houston D.W."/>
            <person name="Shendure J."/>
            <person name="DuPasquier L."/>
            <person name="Vize P.D."/>
            <person name="Zorn A.M."/>
            <person name="Ito M."/>
            <person name="Marcotte E.M."/>
            <person name="Wallingford J.B."/>
            <person name="Ito Y."/>
            <person name="Asashima M."/>
            <person name="Ueno N."/>
            <person name="Matsuda Y."/>
            <person name="Veenstra G.J."/>
            <person name="Fujiyama A."/>
            <person name="Harland R.M."/>
            <person name="Taira M."/>
            <person name="Rokhsar D.S."/>
        </authorList>
    </citation>
    <scope>NUCLEOTIDE SEQUENCE [LARGE SCALE GENOMIC DNA]</scope>
    <source>
        <strain evidence="2">J</strain>
    </source>
</reference>
<evidence type="ECO:0008006" key="3">
    <source>
        <dbReference type="Google" id="ProtNLM"/>
    </source>
</evidence>
<dbReference type="InterPro" id="IPR036691">
    <property type="entry name" value="Endo/exonu/phosph_ase_sf"/>
</dbReference>
<dbReference type="AlphaFoldDB" id="A0A974CYA0"/>
<evidence type="ECO:0000313" key="1">
    <source>
        <dbReference type="EMBL" id="OCT80980.1"/>
    </source>
</evidence>
<dbReference type="SUPFAM" id="SSF56219">
    <property type="entry name" value="DNase I-like"/>
    <property type="match status" value="1"/>
</dbReference>
<gene>
    <name evidence="1" type="ORF">XELAEV_18027793mg</name>
</gene>
<name>A0A974CYA0_XENLA</name>
<dbReference type="OMA" id="QALIMEY"/>
<protein>
    <recommendedName>
        <fullName evidence="3">Endonuclease/exonuclease/phosphatase domain-containing protein</fullName>
    </recommendedName>
</protein>
<dbReference type="Gene3D" id="3.60.10.10">
    <property type="entry name" value="Endonuclease/exonuclease/phosphatase"/>
    <property type="match status" value="1"/>
</dbReference>
<organism evidence="1 2">
    <name type="scientific">Xenopus laevis</name>
    <name type="common">African clawed frog</name>
    <dbReference type="NCBI Taxonomy" id="8355"/>
    <lineage>
        <taxon>Eukaryota</taxon>
        <taxon>Metazoa</taxon>
        <taxon>Chordata</taxon>
        <taxon>Craniata</taxon>
        <taxon>Vertebrata</taxon>
        <taxon>Euteleostomi</taxon>
        <taxon>Amphibia</taxon>
        <taxon>Batrachia</taxon>
        <taxon>Anura</taxon>
        <taxon>Pipoidea</taxon>
        <taxon>Pipidae</taxon>
        <taxon>Xenopodinae</taxon>
        <taxon>Xenopus</taxon>
        <taxon>Xenopus</taxon>
    </lineage>
</organism>
<accession>A0A974CYA0</accession>
<proteinExistence type="predicted"/>